<keyword evidence="3 9" id="KW-0808">Transferase</keyword>
<dbReference type="Proteomes" id="UP001059041">
    <property type="component" value="Linkage Group LG17"/>
</dbReference>
<keyword evidence="11" id="KW-1185">Reference proteome</keyword>
<dbReference type="InterPro" id="IPR051227">
    <property type="entry name" value="CS_glycosyltransferase"/>
</dbReference>
<name>A0A9W7WEG9_TRIRA</name>
<feature type="transmembrane region" description="Helical" evidence="9">
    <location>
        <begin position="62"/>
        <end position="80"/>
    </location>
</feature>
<protein>
    <recommendedName>
        <fullName evidence="9">Hexosyltransferase</fullName>
        <ecNumber evidence="9">2.4.1.-</ecNumber>
    </recommendedName>
</protein>
<evidence type="ECO:0000256" key="6">
    <source>
        <dbReference type="ARBA" id="ARBA00022989"/>
    </source>
</evidence>
<accession>A0A9W7WEG9</accession>
<evidence type="ECO:0000256" key="7">
    <source>
        <dbReference type="ARBA" id="ARBA00023034"/>
    </source>
</evidence>
<feature type="transmembrane region" description="Helical" evidence="9">
    <location>
        <begin position="32"/>
        <end position="50"/>
    </location>
</feature>
<dbReference type="EMBL" id="JAFHDT010000017">
    <property type="protein sequence ID" value="KAI7798287.1"/>
    <property type="molecule type" value="Genomic_DNA"/>
</dbReference>
<evidence type="ECO:0000256" key="4">
    <source>
        <dbReference type="ARBA" id="ARBA00022692"/>
    </source>
</evidence>
<evidence type="ECO:0000256" key="5">
    <source>
        <dbReference type="ARBA" id="ARBA00022968"/>
    </source>
</evidence>
<keyword evidence="8 9" id="KW-0472">Membrane</keyword>
<feature type="non-terminal residue" evidence="10">
    <location>
        <position position="551"/>
    </location>
</feature>
<evidence type="ECO:0000256" key="8">
    <source>
        <dbReference type="ARBA" id="ARBA00023136"/>
    </source>
</evidence>
<dbReference type="EC" id="2.4.1.-" evidence="9"/>
<gene>
    <name evidence="10" type="ORF">IRJ41_024274</name>
</gene>
<evidence type="ECO:0000256" key="9">
    <source>
        <dbReference type="RuleBase" id="RU364016"/>
    </source>
</evidence>
<proteinExistence type="inferred from homology"/>
<keyword evidence="7 9" id="KW-0333">Golgi apparatus</keyword>
<comment type="similarity">
    <text evidence="2 9">Belongs to the chondroitin N-acetylgalactosaminyltransferase family.</text>
</comment>
<dbReference type="GO" id="GO:0032580">
    <property type="term" value="C:Golgi cisterna membrane"/>
    <property type="evidence" value="ECO:0007669"/>
    <property type="project" value="UniProtKB-SubCell"/>
</dbReference>
<evidence type="ECO:0000313" key="10">
    <source>
        <dbReference type="EMBL" id="KAI7798287.1"/>
    </source>
</evidence>
<evidence type="ECO:0000313" key="11">
    <source>
        <dbReference type="Proteomes" id="UP001059041"/>
    </source>
</evidence>
<keyword evidence="4 9" id="KW-0812">Transmembrane</keyword>
<evidence type="ECO:0000256" key="3">
    <source>
        <dbReference type="ARBA" id="ARBA00022679"/>
    </source>
</evidence>
<dbReference type="SUPFAM" id="SSF53448">
    <property type="entry name" value="Nucleotide-diphospho-sugar transferases"/>
    <property type="match status" value="1"/>
</dbReference>
<dbReference type="GO" id="GO:0047238">
    <property type="term" value="F:glucuronosyl-N-acetylgalactosaminyl-proteoglycan 4-beta-N-acetylgalactosaminyltransferase activity"/>
    <property type="evidence" value="ECO:0007669"/>
    <property type="project" value="TreeGrafter"/>
</dbReference>
<keyword evidence="6 9" id="KW-1133">Transmembrane helix</keyword>
<organism evidence="10 11">
    <name type="scientific">Triplophysa rosa</name>
    <name type="common">Cave loach</name>
    <dbReference type="NCBI Taxonomy" id="992332"/>
    <lineage>
        <taxon>Eukaryota</taxon>
        <taxon>Metazoa</taxon>
        <taxon>Chordata</taxon>
        <taxon>Craniata</taxon>
        <taxon>Vertebrata</taxon>
        <taxon>Euteleostomi</taxon>
        <taxon>Actinopterygii</taxon>
        <taxon>Neopterygii</taxon>
        <taxon>Teleostei</taxon>
        <taxon>Ostariophysi</taxon>
        <taxon>Cypriniformes</taxon>
        <taxon>Nemacheilidae</taxon>
        <taxon>Triplophysa</taxon>
    </lineage>
</organism>
<reference evidence="10" key="1">
    <citation type="submission" date="2021-02" db="EMBL/GenBank/DDBJ databases">
        <title>Comparative genomics reveals that relaxation of natural selection precedes convergent phenotypic evolution of cavefish.</title>
        <authorList>
            <person name="Peng Z."/>
        </authorList>
    </citation>
    <scope>NUCLEOTIDE SEQUENCE</scope>
    <source>
        <tissue evidence="10">Muscle</tissue>
    </source>
</reference>
<dbReference type="PANTHER" id="PTHR12369">
    <property type="entry name" value="CHONDROITIN SYNTHASE"/>
    <property type="match status" value="1"/>
</dbReference>
<keyword evidence="5 9" id="KW-0735">Signal-anchor</keyword>
<comment type="caution">
    <text evidence="10">The sequence shown here is derived from an EMBL/GenBank/DDBJ whole genome shotgun (WGS) entry which is preliminary data.</text>
</comment>
<comment type="caution">
    <text evidence="9">Lacks conserved residue(s) required for the propagation of feature annotation.</text>
</comment>
<comment type="subcellular location">
    <subcellularLocation>
        <location evidence="1 9">Golgi apparatus</location>
        <location evidence="1 9">Golgi stack membrane</location>
        <topology evidence="1 9">Single-pass type II membrane protein</topology>
    </subcellularLocation>
</comment>
<dbReference type="InterPro" id="IPR029044">
    <property type="entry name" value="Nucleotide-diphossugar_trans"/>
</dbReference>
<dbReference type="InterPro" id="IPR008428">
    <property type="entry name" value="Chond_GalNAc"/>
</dbReference>
<evidence type="ECO:0000256" key="1">
    <source>
        <dbReference type="ARBA" id="ARBA00004447"/>
    </source>
</evidence>
<dbReference type="Gene3D" id="3.90.550.10">
    <property type="entry name" value="Spore Coat Polysaccharide Biosynthesis Protein SpsA, Chain A"/>
    <property type="match status" value="1"/>
</dbReference>
<dbReference type="PANTHER" id="PTHR12369:SF19">
    <property type="entry name" value="CHONDROITIN SULFATE N-ACETYLGALACTOSAMINYLTRANSFERASE 1"/>
    <property type="match status" value="1"/>
</dbReference>
<dbReference type="Pfam" id="PF05679">
    <property type="entry name" value="CHGN"/>
    <property type="match status" value="1"/>
</dbReference>
<evidence type="ECO:0000256" key="2">
    <source>
        <dbReference type="ARBA" id="ARBA00009239"/>
    </source>
</evidence>
<sequence>YVATHVNVHTCLLAYKCVFIGWAVSDLYTRTFDSLTVGVVHFLFQAVMFRRRFLVSPLSRRFVLALLSCFMLLLLLCLSCRTHKHQRSSQTSCETLLHRHEEKYLQFTTNLSKEISRLKNELRDRSAVIISLNSDGKAHSDLEVFMQKQLRSAEIASGKGVSDELTVVPFDSFTLHRVYQLETGLARHPVERPLRPDRRNELDGALESALHVLNDHQPGDSRHRTSYSPKDFFEGIFRTERDKGTLYDLTFRENTSPDFRRLVFFRPFAPLVKVLDEFIDASQILINIILPLTKQLDAFRRFMQNFSDVCFRRDEQTHLTVVLFGSENMDEVKRILDETSRMMKYRNLTLVHLNEDFSRARGLQVGAHAWSQSNVLFFFCDFNVHFTAEFLNSCRMNAAAGKKVFYPVMFSHYNPEIIYGHHVPPHEEQPAIRKDSGFWKDFDFGMTCQYRSDFTHIGGFEAHVKGRAAEDLHLYRKYLHSGLEVIRAPSRGLFHMWTETVCAEHLSSDAFKVCLCSKALNEASLAHMGDLLYQQQINNHLQKYNKHNRNT</sequence>
<dbReference type="AlphaFoldDB" id="A0A9W7WEG9"/>